<evidence type="ECO:0000313" key="1">
    <source>
        <dbReference type="EMBL" id="KRT94133.1"/>
    </source>
</evidence>
<name>A0A0J6E7S6_9BACI</name>
<reference evidence="1" key="2">
    <citation type="submission" date="2015-10" db="EMBL/GenBank/DDBJ databases">
        <authorList>
            <person name="Gilbert D.G."/>
        </authorList>
    </citation>
    <scope>NUCLEOTIDE SEQUENCE</scope>
    <source>
        <strain evidence="1">GO-13</strain>
    </source>
</reference>
<dbReference type="EMBL" id="JARRTL010000016">
    <property type="protein sequence ID" value="MEC0486387.1"/>
    <property type="molecule type" value="Genomic_DNA"/>
</dbReference>
<gene>
    <name evidence="1" type="ORF">AB447_202250</name>
    <name evidence="2" type="ORF">P8828_16465</name>
</gene>
<reference evidence="2 4" key="3">
    <citation type="submission" date="2023-03" db="EMBL/GenBank/DDBJ databases">
        <title>Agriculturally important microbes genome sequencing.</title>
        <authorList>
            <person name="Dunlap C."/>
        </authorList>
    </citation>
    <scope>NUCLEOTIDE SEQUENCE [LARGE SCALE GENOMIC DNA]</scope>
    <source>
        <strain evidence="2 4">CBP-3203</strain>
    </source>
</reference>
<dbReference type="STRING" id="1664069.BGLY_3674"/>
<dbReference type="RefSeq" id="WP_048354729.1">
    <property type="nucleotide sequence ID" value="NZ_CP023481.1"/>
</dbReference>
<protein>
    <submittedName>
        <fullName evidence="1">Uncharacterized protein</fullName>
    </submittedName>
</protein>
<reference evidence="1 3" key="1">
    <citation type="journal article" date="2015" name="Int. J. Syst. Evol. Microbiol.">
        <title>Bacillus glycinifermentans sp. nov., isolated from fermented soybean paste.</title>
        <authorList>
            <person name="Kim S.J."/>
            <person name="Dunlap C.A."/>
            <person name="Kwon S.W."/>
            <person name="Rooney A.P."/>
        </authorList>
    </citation>
    <scope>NUCLEOTIDE SEQUENCE [LARGE SCALE GENOMIC DNA]</scope>
    <source>
        <strain evidence="1 3">GO-13</strain>
    </source>
</reference>
<dbReference type="Proteomes" id="UP000036168">
    <property type="component" value="Unassembled WGS sequence"/>
</dbReference>
<accession>A0A0J6E7S6</accession>
<dbReference type="OrthoDB" id="2931756at2"/>
<organism evidence="1 3">
    <name type="scientific">Bacillus glycinifermentans</name>
    <dbReference type="NCBI Taxonomy" id="1664069"/>
    <lineage>
        <taxon>Bacteria</taxon>
        <taxon>Bacillati</taxon>
        <taxon>Bacillota</taxon>
        <taxon>Bacilli</taxon>
        <taxon>Bacillales</taxon>
        <taxon>Bacillaceae</taxon>
        <taxon>Bacillus</taxon>
    </lineage>
</organism>
<sequence>MNAEGGAGGGGTNIQLQFEEMITIANKLQTICDLYAEGVQPEIKKLTDTHFYKAGQAMKTIKSYPEILGKTMELFDNYSMAAQIVNYAMEKMYETDKELQKLYTIQK</sequence>
<dbReference type="EMBL" id="LECW02000012">
    <property type="protein sequence ID" value="KRT94133.1"/>
    <property type="molecule type" value="Genomic_DNA"/>
</dbReference>
<accession>A0A0J6EGX1</accession>
<proteinExistence type="predicted"/>
<keyword evidence="4" id="KW-1185">Reference proteome</keyword>
<dbReference type="Proteomes" id="UP001341297">
    <property type="component" value="Unassembled WGS sequence"/>
</dbReference>
<dbReference type="PATRIC" id="fig|1664069.3.peg.593"/>
<evidence type="ECO:0000313" key="4">
    <source>
        <dbReference type="Proteomes" id="UP001341297"/>
    </source>
</evidence>
<dbReference type="AlphaFoldDB" id="A0A0J6E7S6"/>
<comment type="caution">
    <text evidence="1">The sequence shown here is derived from an EMBL/GenBank/DDBJ whole genome shotgun (WGS) entry which is preliminary data.</text>
</comment>
<evidence type="ECO:0000313" key="3">
    <source>
        <dbReference type="Proteomes" id="UP000036168"/>
    </source>
</evidence>
<evidence type="ECO:0000313" key="2">
    <source>
        <dbReference type="EMBL" id="MEC0486387.1"/>
    </source>
</evidence>